<comment type="similarity">
    <text evidence="1">Belongs to the Ntn-hydrolase family.</text>
</comment>
<gene>
    <name evidence="10" type="ORF">NLU13_5070</name>
</gene>
<evidence type="ECO:0000256" key="3">
    <source>
        <dbReference type="ARBA" id="ARBA00022801"/>
    </source>
</evidence>
<evidence type="ECO:0000256" key="9">
    <source>
        <dbReference type="SAM" id="SignalP"/>
    </source>
</evidence>
<protein>
    <submittedName>
        <fullName evidence="10">Uncharacterized protein</fullName>
    </submittedName>
</protein>
<feature type="active site" description="Nucleophile" evidence="5">
    <location>
        <position position="207"/>
    </location>
</feature>
<dbReference type="GO" id="GO:0006508">
    <property type="term" value="P:proteolysis"/>
    <property type="evidence" value="ECO:0007669"/>
    <property type="project" value="UniProtKB-KW"/>
</dbReference>
<sequence>MKVSTTLPLLSVAHLTSASSAPGLPFVANVWSGPFEAATNAAFLSLLPNASTCGSPTPALDAVTIGCTVCEDEQCDGSVGFGGSPDENCETTLDAMIMDGGSFNAGAVAGLRRVKNAIGVARAVMEHTRHTLLSGDLATQFAREMGFKEESLSTPEMEERCRAWREEDCQPNYRVDVSPDAGGSCGPYKPLEKKSRRDDGKQHGHDTLSMIAIDHKGRMAAGTTTNGATHKVPGRVGDGPIVGSGSYADSDVGGCGATGDGDIMMRFLPCYQAVESLRRGMSPQEAAEDAVRRMMDKFPEVSSGLVVIDKNGRHGGAASGWVGTFTYSFRGGDMADAQVVSVPNLKPRVKEL</sequence>
<proteinExistence type="inferred from homology"/>
<feature type="chain" id="PRO_5041436824" evidence="9">
    <location>
        <begin position="19"/>
        <end position="352"/>
    </location>
</feature>
<evidence type="ECO:0000256" key="6">
    <source>
        <dbReference type="PIRSR" id="PIRSR600246-2"/>
    </source>
</evidence>
<feature type="region of interest" description="Disordered" evidence="8">
    <location>
        <begin position="180"/>
        <end position="204"/>
    </location>
</feature>
<keyword evidence="2" id="KW-0645">Protease</keyword>
<evidence type="ECO:0000256" key="8">
    <source>
        <dbReference type="SAM" id="MobiDB-lite"/>
    </source>
</evidence>
<dbReference type="Pfam" id="PF01112">
    <property type="entry name" value="Asparaginase_2"/>
    <property type="match status" value="1"/>
</dbReference>
<dbReference type="GO" id="GO:0008233">
    <property type="term" value="F:peptidase activity"/>
    <property type="evidence" value="ECO:0007669"/>
    <property type="project" value="UniProtKB-KW"/>
</dbReference>
<dbReference type="Gene3D" id="3.60.20.30">
    <property type="entry name" value="(Glycosyl)asparaginase"/>
    <property type="match status" value="1"/>
</dbReference>
<evidence type="ECO:0000313" key="11">
    <source>
        <dbReference type="Proteomes" id="UP001175261"/>
    </source>
</evidence>
<reference evidence="10" key="1">
    <citation type="submission" date="2022-10" db="EMBL/GenBank/DDBJ databases">
        <title>Determination and structural analysis of whole genome sequence of Sarocladium strictum F4-1.</title>
        <authorList>
            <person name="Hu L."/>
            <person name="Jiang Y."/>
        </authorList>
    </citation>
    <scope>NUCLEOTIDE SEQUENCE</scope>
    <source>
        <strain evidence="10">F4-1</strain>
    </source>
</reference>
<dbReference type="AlphaFoldDB" id="A0AA39GMR2"/>
<feature type="binding site" evidence="6">
    <location>
        <begin position="235"/>
        <end position="238"/>
    </location>
    <ligand>
        <name>substrate</name>
    </ligand>
</feature>
<keyword evidence="4" id="KW-0068">Autocatalytic cleavage</keyword>
<evidence type="ECO:0000256" key="5">
    <source>
        <dbReference type="PIRSR" id="PIRSR600246-1"/>
    </source>
</evidence>
<evidence type="ECO:0000256" key="2">
    <source>
        <dbReference type="ARBA" id="ARBA00022670"/>
    </source>
</evidence>
<dbReference type="GO" id="GO:0005737">
    <property type="term" value="C:cytoplasm"/>
    <property type="evidence" value="ECO:0007669"/>
    <property type="project" value="TreeGrafter"/>
</dbReference>
<dbReference type="PANTHER" id="PTHR10188:SF6">
    <property type="entry name" value="N(4)-(BETA-N-ACETYLGLUCOSAMINYL)-L-ASPARAGINASE"/>
    <property type="match status" value="1"/>
</dbReference>
<evidence type="ECO:0000256" key="1">
    <source>
        <dbReference type="ARBA" id="ARBA00010872"/>
    </source>
</evidence>
<dbReference type="InterPro" id="IPR000246">
    <property type="entry name" value="Peptidase_T2"/>
</dbReference>
<dbReference type="FunFam" id="3.60.20.30:FF:000003">
    <property type="entry name" value="N(4)-(Beta-N-acetylglucosaminyl)-L-asparaginase isoform X1"/>
    <property type="match status" value="1"/>
</dbReference>
<feature type="signal peptide" evidence="9">
    <location>
        <begin position="1"/>
        <end position="18"/>
    </location>
</feature>
<dbReference type="SUPFAM" id="SSF56235">
    <property type="entry name" value="N-terminal nucleophile aminohydrolases (Ntn hydrolases)"/>
    <property type="match status" value="1"/>
</dbReference>
<accession>A0AA39GMR2</accession>
<comment type="caution">
    <text evidence="10">The sequence shown here is derived from an EMBL/GenBank/DDBJ whole genome shotgun (WGS) entry which is preliminary data.</text>
</comment>
<dbReference type="GO" id="GO:0003948">
    <property type="term" value="F:N4-(beta-N-acetylglucosaminyl)-L-asparaginase activity"/>
    <property type="evidence" value="ECO:0007669"/>
    <property type="project" value="TreeGrafter"/>
</dbReference>
<dbReference type="Proteomes" id="UP001175261">
    <property type="component" value="Unassembled WGS sequence"/>
</dbReference>
<feature type="binding site" evidence="6">
    <location>
        <begin position="258"/>
        <end position="261"/>
    </location>
    <ligand>
        <name>substrate</name>
    </ligand>
</feature>
<dbReference type="InterPro" id="IPR029055">
    <property type="entry name" value="Ntn_hydrolases_N"/>
</dbReference>
<keyword evidence="9" id="KW-0732">Signal</keyword>
<feature type="compositionally biased region" description="Basic and acidic residues" evidence="8">
    <location>
        <begin position="190"/>
        <end position="204"/>
    </location>
</feature>
<name>A0AA39GMR2_SARSR</name>
<keyword evidence="11" id="KW-1185">Reference proteome</keyword>
<organism evidence="10 11">
    <name type="scientific">Sarocladium strictum</name>
    <name type="common">Black bundle disease fungus</name>
    <name type="synonym">Acremonium strictum</name>
    <dbReference type="NCBI Taxonomy" id="5046"/>
    <lineage>
        <taxon>Eukaryota</taxon>
        <taxon>Fungi</taxon>
        <taxon>Dikarya</taxon>
        <taxon>Ascomycota</taxon>
        <taxon>Pezizomycotina</taxon>
        <taxon>Sordariomycetes</taxon>
        <taxon>Hypocreomycetidae</taxon>
        <taxon>Hypocreales</taxon>
        <taxon>Sarocladiaceae</taxon>
        <taxon>Sarocladium</taxon>
    </lineage>
</organism>
<dbReference type="PANTHER" id="PTHR10188">
    <property type="entry name" value="L-ASPARAGINASE"/>
    <property type="match status" value="1"/>
</dbReference>
<keyword evidence="3" id="KW-0378">Hydrolase</keyword>
<feature type="site" description="Cleavage; by autolysis" evidence="7">
    <location>
        <begin position="206"/>
        <end position="207"/>
    </location>
</feature>
<evidence type="ECO:0000313" key="10">
    <source>
        <dbReference type="EMBL" id="KAK0388827.1"/>
    </source>
</evidence>
<dbReference type="CDD" id="cd04513">
    <property type="entry name" value="Glycosylasparaginase"/>
    <property type="match status" value="1"/>
</dbReference>
<evidence type="ECO:0000256" key="4">
    <source>
        <dbReference type="ARBA" id="ARBA00022813"/>
    </source>
</evidence>
<evidence type="ECO:0000256" key="7">
    <source>
        <dbReference type="PIRSR" id="PIRSR600246-3"/>
    </source>
</evidence>
<dbReference type="EMBL" id="JAPDFR010000003">
    <property type="protein sequence ID" value="KAK0388827.1"/>
    <property type="molecule type" value="Genomic_DNA"/>
</dbReference>